<proteinExistence type="predicted"/>
<reference evidence="1" key="1">
    <citation type="journal article" date="2021" name="PeerJ">
        <title>Extensive microbial diversity within the chicken gut microbiome revealed by metagenomics and culture.</title>
        <authorList>
            <person name="Gilroy R."/>
            <person name="Ravi A."/>
            <person name="Getino M."/>
            <person name="Pursley I."/>
            <person name="Horton D.L."/>
            <person name="Alikhan N.F."/>
            <person name="Baker D."/>
            <person name="Gharbi K."/>
            <person name="Hall N."/>
            <person name="Watson M."/>
            <person name="Adriaenssens E.M."/>
            <person name="Foster-Nyarko E."/>
            <person name="Jarju S."/>
            <person name="Secka A."/>
            <person name="Antonio M."/>
            <person name="Oren A."/>
            <person name="Chaudhuri R.R."/>
            <person name="La Ragione R."/>
            <person name="Hildebrand F."/>
            <person name="Pallen M.J."/>
        </authorList>
    </citation>
    <scope>NUCLEOTIDE SEQUENCE</scope>
    <source>
        <strain evidence="1">CHK179-7159</strain>
    </source>
</reference>
<reference evidence="1" key="2">
    <citation type="submission" date="2021-04" db="EMBL/GenBank/DDBJ databases">
        <authorList>
            <person name="Gilroy R."/>
        </authorList>
    </citation>
    <scope>NUCLEOTIDE SEQUENCE</scope>
    <source>
        <strain evidence="1">CHK179-7159</strain>
    </source>
</reference>
<name>A0A9D2L0T2_9FIRM</name>
<protein>
    <submittedName>
        <fullName evidence="1">Multidrug transporter</fullName>
    </submittedName>
</protein>
<evidence type="ECO:0000313" key="1">
    <source>
        <dbReference type="EMBL" id="HJA92581.1"/>
    </source>
</evidence>
<evidence type="ECO:0000313" key="2">
    <source>
        <dbReference type="Proteomes" id="UP000886858"/>
    </source>
</evidence>
<dbReference type="AlphaFoldDB" id="A0A9D2L0T2"/>
<dbReference type="EMBL" id="DWYY01000059">
    <property type="protein sequence ID" value="HJA92581.1"/>
    <property type="molecule type" value="Genomic_DNA"/>
</dbReference>
<accession>A0A9D2L0T2</accession>
<gene>
    <name evidence="1" type="ORF">H9717_05630</name>
</gene>
<comment type="caution">
    <text evidence="1">The sequence shown here is derived from an EMBL/GenBank/DDBJ whole genome shotgun (WGS) entry which is preliminary data.</text>
</comment>
<sequence length="105" mass="12328">MVEISKKDWKLYRERLPEWQEHFMERLVKEYIELLSAPGNASDHFWELEERIRKDKKNPGVLLNVTKSNAIWDIAAFIGRGIITMDELDGFSPDLIEGVKLILSR</sequence>
<dbReference type="Proteomes" id="UP000886858">
    <property type="component" value="Unassembled WGS sequence"/>
</dbReference>
<organism evidence="1 2">
    <name type="scientific">Candidatus Eisenbergiella merdipullorum</name>
    <dbReference type="NCBI Taxonomy" id="2838553"/>
    <lineage>
        <taxon>Bacteria</taxon>
        <taxon>Bacillati</taxon>
        <taxon>Bacillota</taxon>
        <taxon>Clostridia</taxon>
        <taxon>Lachnospirales</taxon>
        <taxon>Lachnospiraceae</taxon>
        <taxon>Eisenbergiella</taxon>
    </lineage>
</organism>